<evidence type="ECO:0000313" key="2">
    <source>
        <dbReference type="EMBL" id="WMV37750.1"/>
    </source>
</evidence>
<dbReference type="EMBL" id="CP133618">
    <property type="protein sequence ID" value="WMV37750.1"/>
    <property type="molecule type" value="Genomic_DNA"/>
</dbReference>
<evidence type="ECO:0000256" key="1">
    <source>
        <dbReference type="SAM" id="MobiDB-lite"/>
    </source>
</evidence>
<reference evidence="2" key="1">
    <citation type="submission" date="2023-08" db="EMBL/GenBank/DDBJ databases">
        <title>A de novo genome assembly of Solanum verrucosum Schlechtendal, a Mexican diploid species geographically isolated from the other diploid A-genome species in potato relatives.</title>
        <authorList>
            <person name="Hosaka K."/>
        </authorList>
    </citation>
    <scope>NUCLEOTIDE SEQUENCE</scope>
    <source>
        <tissue evidence="2">Young leaves</tissue>
    </source>
</reference>
<keyword evidence="3" id="KW-1185">Reference proteome</keyword>
<name>A0AAF0U1V5_SOLVR</name>
<feature type="compositionally biased region" description="Polar residues" evidence="1">
    <location>
        <begin position="38"/>
        <end position="47"/>
    </location>
</feature>
<proteinExistence type="predicted"/>
<accession>A0AAF0U1V5</accession>
<dbReference type="Proteomes" id="UP001234989">
    <property type="component" value="Chromosome 7"/>
</dbReference>
<organism evidence="2 3">
    <name type="scientific">Solanum verrucosum</name>
    <dbReference type="NCBI Taxonomy" id="315347"/>
    <lineage>
        <taxon>Eukaryota</taxon>
        <taxon>Viridiplantae</taxon>
        <taxon>Streptophyta</taxon>
        <taxon>Embryophyta</taxon>
        <taxon>Tracheophyta</taxon>
        <taxon>Spermatophyta</taxon>
        <taxon>Magnoliopsida</taxon>
        <taxon>eudicotyledons</taxon>
        <taxon>Gunneridae</taxon>
        <taxon>Pentapetalae</taxon>
        <taxon>asterids</taxon>
        <taxon>lamiids</taxon>
        <taxon>Solanales</taxon>
        <taxon>Solanaceae</taxon>
        <taxon>Solanoideae</taxon>
        <taxon>Solaneae</taxon>
        <taxon>Solanum</taxon>
    </lineage>
</organism>
<sequence length="101" mass="12268">MMKQIQTEQQRPDHHKRRQGKTNNISLRHSQTRRTRKPTSQFDTSTNKTKDDLNEELDKVEENTVERFKREKERKALRNQQHHNPWQVNPCQVKTFRGFSI</sequence>
<feature type="region of interest" description="Disordered" evidence="1">
    <location>
        <begin position="1"/>
        <end position="53"/>
    </location>
</feature>
<gene>
    <name evidence="2" type="ORF">MTR67_031135</name>
</gene>
<dbReference type="AlphaFoldDB" id="A0AAF0U1V5"/>
<protein>
    <submittedName>
        <fullName evidence="2">Uncharacterized protein</fullName>
    </submittedName>
</protein>
<evidence type="ECO:0000313" key="3">
    <source>
        <dbReference type="Proteomes" id="UP001234989"/>
    </source>
</evidence>